<organism evidence="1 2">
    <name type="scientific">Cephus cinctus</name>
    <name type="common">Wheat stem sawfly</name>
    <dbReference type="NCBI Taxonomy" id="211228"/>
    <lineage>
        <taxon>Eukaryota</taxon>
        <taxon>Metazoa</taxon>
        <taxon>Ecdysozoa</taxon>
        <taxon>Arthropoda</taxon>
        <taxon>Hexapoda</taxon>
        <taxon>Insecta</taxon>
        <taxon>Pterygota</taxon>
        <taxon>Neoptera</taxon>
        <taxon>Endopterygota</taxon>
        <taxon>Hymenoptera</taxon>
        <taxon>Cephoidea</taxon>
        <taxon>Cephidae</taxon>
        <taxon>Cephus</taxon>
    </lineage>
</organism>
<name>A0AAJ7RTU2_CEPCN</name>
<accession>A0AAJ7RTU2</accession>
<dbReference type="AlphaFoldDB" id="A0AAJ7RTU2"/>
<dbReference type="RefSeq" id="XP_024947024.1">
    <property type="nucleotide sequence ID" value="XM_025091256.1"/>
</dbReference>
<evidence type="ECO:0000313" key="2">
    <source>
        <dbReference type="RefSeq" id="XP_024947024.1"/>
    </source>
</evidence>
<dbReference type="GeneID" id="112495288"/>
<keyword evidence="1" id="KW-1185">Reference proteome</keyword>
<proteinExistence type="predicted"/>
<gene>
    <name evidence="2" type="primary">LOC112495288</name>
</gene>
<dbReference type="KEGG" id="ccin:112495288"/>
<dbReference type="Proteomes" id="UP000694920">
    <property type="component" value="Unplaced"/>
</dbReference>
<reference evidence="2" key="1">
    <citation type="submission" date="2025-08" db="UniProtKB">
        <authorList>
            <consortium name="RefSeq"/>
        </authorList>
    </citation>
    <scope>IDENTIFICATION</scope>
</reference>
<protein>
    <submittedName>
        <fullName evidence="2">Uncharacterized protein LOC112495288 isoform X1</fullName>
    </submittedName>
</protein>
<evidence type="ECO:0000313" key="1">
    <source>
        <dbReference type="Proteomes" id="UP000694920"/>
    </source>
</evidence>
<sequence length="148" mass="17693">MYNIDMIKMMSDKENLAHWPFIRAVLVKRNTNKLSHRRTFSKRTPIIILTMVQSLYRTENTIGCQGSFIQTVIYYTVGEKGEVIHLIENYYQFVICYFICTKMIWPRLVPMVYPIKKLSPNCSLNSLHLFKWLLIRVSFFINDKYIRV</sequence>